<dbReference type="Proteomes" id="UP000322234">
    <property type="component" value="Unassembled WGS sequence"/>
</dbReference>
<keyword evidence="2" id="KW-1185">Reference proteome</keyword>
<proteinExistence type="predicted"/>
<reference evidence="1" key="1">
    <citation type="submission" date="2019-10" db="EMBL/GenBank/DDBJ databases">
        <title>The sequence and de novo assembly of the wild yak genome.</title>
        <authorList>
            <person name="Liu Y."/>
        </authorList>
    </citation>
    <scope>NUCLEOTIDE SEQUENCE [LARGE SCALE GENOMIC DNA]</scope>
    <source>
        <strain evidence="1">WY2019</strain>
    </source>
</reference>
<dbReference type="AlphaFoldDB" id="A0A6B0RME3"/>
<comment type="caution">
    <text evidence="1">The sequence shown here is derived from an EMBL/GenBank/DDBJ whole genome shotgun (WGS) entry which is preliminary data.</text>
</comment>
<dbReference type="EMBL" id="VBQZ03000046">
    <property type="protein sequence ID" value="MXQ88493.1"/>
    <property type="molecule type" value="Genomic_DNA"/>
</dbReference>
<name>A0A6B0RME3_9CETA</name>
<accession>A0A6B0RME3</accession>
<sequence>MFMILIKEAFGPLVPVLFQGELRFRGVGSAIRSPFFIQAAMGPHEFSFHYRGTEAPNEPSSPNGSGCIWSQPIKQINEQLQSGLLALLLHTFGQQIGISGSQKPQGPV</sequence>
<organism evidence="1 2">
    <name type="scientific">Bos mutus</name>
    <name type="common">wild yak</name>
    <dbReference type="NCBI Taxonomy" id="72004"/>
    <lineage>
        <taxon>Eukaryota</taxon>
        <taxon>Metazoa</taxon>
        <taxon>Chordata</taxon>
        <taxon>Craniata</taxon>
        <taxon>Vertebrata</taxon>
        <taxon>Euteleostomi</taxon>
        <taxon>Mammalia</taxon>
        <taxon>Eutheria</taxon>
        <taxon>Laurasiatheria</taxon>
        <taxon>Artiodactyla</taxon>
        <taxon>Ruminantia</taxon>
        <taxon>Pecora</taxon>
        <taxon>Bovidae</taxon>
        <taxon>Bovinae</taxon>
        <taxon>Bos</taxon>
    </lineage>
</organism>
<evidence type="ECO:0000313" key="2">
    <source>
        <dbReference type="Proteomes" id="UP000322234"/>
    </source>
</evidence>
<gene>
    <name evidence="1" type="ORF">E5288_WYG006691</name>
</gene>
<evidence type="ECO:0000313" key="1">
    <source>
        <dbReference type="EMBL" id="MXQ88493.1"/>
    </source>
</evidence>
<protein>
    <submittedName>
        <fullName evidence="1">Uncharacterized protein</fullName>
    </submittedName>
</protein>